<feature type="non-terminal residue" evidence="6">
    <location>
        <position position="1"/>
    </location>
</feature>
<evidence type="ECO:0000259" key="5">
    <source>
        <dbReference type="PROSITE" id="PS50209"/>
    </source>
</evidence>
<dbReference type="PROSITE" id="PS50209">
    <property type="entry name" value="CARD"/>
    <property type="match status" value="1"/>
</dbReference>
<protein>
    <submittedName>
        <fullName evidence="6">Caspase-8-like</fullName>
    </submittedName>
</protein>
<reference evidence="6" key="1">
    <citation type="submission" date="2020-07" db="EMBL/GenBank/DDBJ databases">
        <title>Clarias magur genome sequencing, assembly and annotation.</title>
        <authorList>
            <person name="Kushwaha B."/>
            <person name="Kumar R."/>
            <person name="Das P."/>
            <person name="Joshi C.G."/>
            <person name="Kumar D."/>
            <person name="Nagpure N.S."/>
            <person name="Pandey M."/>
            <person name="Agarwal S."/>
            <person name="Srivastava S."/>
            <person name="Singh M."/>
            <person name="Sahoo L."/>
            <person name="Jayasankar P."/>
            <person name="Meher P.K."/>
            <person name="Koringa P.G."/>
            <person name="Iquebal M.A."/>
            <person name="Das S.P."/>
            <person name="Bit A."/>
            <person name="Patnaik S."/>
            <person name="Patel N."/>
            <person name="Shah T.M."/>
            <person name="Hinsu A."/>
            <person name="Jena J.K."/>
        </authorList>
    </citation>
    <scope>NUCLEOTIDE SEQUENCE</scope>
    <source>
        <strain evidence="6">CIFAMagur01</strain>
        <tissue evidence="6">Testis</tissue>
    </source>
</reference>
<dbReference type="GO" id="GO:0006508">
    <property type="term" value="P:proteolysis"/>
    <property type="evidence" value="ECO:0007669"/>
    <property type="project" value="InterPro"/>
</dbReference>
<dbReference type="SUPFAM" id="SSF52129">
    <property type="entry name" value="Caspase-like"/>
    <property type="match status" value="1"/>
</dbReference>
<accession>A0A8J4WZC2</accession>
<dbReference type="Pfam" id="PF00619">
    <property type="entry name" value="CARD"/>
    <property type="match status" value="1"/>
</dbReference>
<gene>
    <name evidence="6" type="primary">casp8l1</name>
    <name evidence="6" type="ORF">DAT39_012514</name>
</gene>
<evidence type="ECO:0000259" key="4">
    <source>
        <dbReference type="PROSITE" id="PS50208"/>
    </source>
</evidence>
<dbReference type="Pfam" id="PF00656">
    <property type="entry name" value="Peptidase_C14"/>
    <property type="match status" value="1"/>
</dbReference>
<proteinExistence type="inferred from homology"/>
<name>A0A8J4WZC2_CLAMG</name>
<dbReference type="InterPro" id="IPR029030">
    <property type="entry name" value="Caspase-like_dom_sf"/>
</dbReference>
<dbReference type="InterPro" id="IPR033139">
    <property type="entry name" value="Caspase_cys_AS"/>
</dbReference>
<dbReference type="InterPro" id="IPR011029">
    <property type="entry name" value="DEATH-like_dom_sf"/>
</dbReference>
<dbReference type="InterPro" id="IPR015917">
    <property type="entry name" value="Pept_C14A"/>
</dbReference>
<dbReference type="InterPro" id="IPR011600">
    <property type="entry name" value="Pept_C14_caspase"/>
</dbReference>
<dbReference type="AlphaFoldDB" id="A0A8J4WZC2"/>
<comment type="similarity">
    <text evidence="1">Belongs to the peptidase C14A family.</text>
</comment>
<feature type="compositionally biased region" description="Polar residues" evidence="3">
    <location>
        <begin position="87"/>
        <end position="100"/>
    </location>
</feature>
<dbReference type="CDD" id="cd01671">
    <property type="entry name" value="CARD"/>
    <property type="match status" value="1"/>
</dbReference>
<dbReference type="Gene3D" id="1.10.533.10">
    <property type="entry name" value="Death Domain, Fas"/>
    <property type="match status" value="1"/>
</dbReference>
<dbReference type="Gene3D" id="3.40.50.1460">
    <property type="match status" value="1"/>
</dbReference>
<dbReference type="EMBL" id="QNUK01000221">
    <property type="protein sequence ID" value="KAF5897767.1"/>
    <property type="molecule type" value="Genomic_DNA"/>
</dbReference>
<dbReference type="PANTHER" id="PTHR48169">
    <property type="entry name" value="DED DOMAIN-CONTAINING PROTEIN"/>
    <property type="match status" value="1"/>
</dbReference>
<feature type="region of interest" description="Disordered" evidence="3">
    <location>
        <begin position="86"/>
        <end position="110"/>
    </location>
</feature>
<dbReference type="SUPFAM" id="SSF47986">
    <property type="entry name" value="DEATH domain"/>
    <property type="match status" value="1"/>
</dbReference>
<dbReference type="Proteomes" id="UP000727407">
    <property type="component" value="Unassembled WGS sequence"/>
</dbReference>
<dbReference type="InterPro" id="IPR001309">
    <property type="entry name" value="Pept_C14_p20"/>
</dbReference>
<dbReference type="PROSITE" id="PS50208">
    <property type="entry name" value="CASPASE_P20"/>
    <property type="match status" value="1"/>
</dbReference>
<feature type="domain" description="CARD" evidence="5">
    <location>
        <begin position="1"/>
        <end position="77"/>
    </location>
</feature>
<evidence type="ECO:0000313" key="7">
    <source>
        <dbReference type="Proteomes" id="UP000727407"/>
    </source>
</evidence>
<comment type="caution">
    <text evidence="6">The sequence shown here is derived from an EMBL/GenBank/DDBJ whole genome shotgun (WGS) entry which is preliminary data.</text>
</comment>
<keyword evidence="7" id="KW-1185">Reference proteome</keyword>
<evidence type="ECO:0000256" key="2">
    <source>
        <dbReference type="ARBA" id="ARBA00022703"/>
    </source>
</evidence>
<dbReference type="PROSITE" id="PS01122">
    <property type="entry name" value="CASPASE_CYS"/>
    <property type="match status" value="1"/>
</dbReference>
<evidence type="ECO:0000256" key="1">
    <source>
        <dbReference type="ARBA" id="ARBA00010134"/>
    </source>
</evidence>
<evidence type="ECO:0000256" key="3">
    <source>
        <dbReference type="SAM" id="MobiDB-lite"/>
    </source>
</evidence>
<dbReference type="GO" id="GO:0042981">
    <property type="term" value="P:regulation of apoptotic process"/>
    <property type="evidence" value="ECO:0007669"/>
    <property type="project" value="InterPro"/>
</dbReference>
<evidence type="ECO:0000313" key="6">
    <source>
        <dbReference type="EMBL" id="KAF5897767.1"/>
    </source>
</evidence>
<sequence>MHTLRKNKVSLIRTLSTDVSFILQYVQQDNIITDREYSELKHKNHTKEDIVINLLDTLMNKGDETCCKFVDLLKREDVQETFPGAQQLFNPAPTSHNQENPVRAPDEEEDCYPMTRRPVGYCLIINNHKFEDTALIRNRKGTDIDKDALKEVFERMHFSVEERRDLSSSDILKVLTEFSVKDHSEMDAFVCCILTHGEKGAVLGIDGRPVPVRELTVPLAHCSTLTGKPKLFFIQACQGSNMHESVLRQEETEEQMKARTPSVIVATPMRETWTQGWESYKAQ</sequence>
<dbReference type="GO" id="GO:0004197">
    <property type="term" value="F:cysteine-type endopeptidase activity"/>
    <property type="evidence" value="ECO:0007669"/>
    <property type="project" value="InterPro"/>
</dbReference>
<dbReference type="GO" id="GO:0006915">
    <property type="term" value="P:apoptotic process"/>
    <property type="evidence" value="ECO:0007669"/>
    <property type="project" value="UniProtKB-KW"/>
</dbReference>
<feature type="domain" description="Caspase family p20" evidence="4">
    <location>
        <begin position="118"/>
        <end position="241"/>
    </location>
</feature>
<organism evidence="6 7">
    <name type="scientific">Clarias magur</name>
    <name type="common">Asian catfish</name>
    <name type="synonym">Macropteronotus magur</name>
    <dbReference type="NCBI Taxonomy" id="1594786"/>
    <lineage>
        <taxon>Eukaryota</taxon>
        <taxon>Metazoa</taxon>
        <taxon>Chordata</taxon>
        <taxon>Craniata</taxon>
        <taxon>Vertebrata</taxon>
        <taxon>Euteleostomi</taxon>
        <taxon>Actinopterygii</taxon>
        <taxon>Neopterygii</taxon>
        <taxon>Teleostei</taxon>
        <taxon>Ostariophysi</taxon>
        <taxon>Siluriformes</taxon>
        <taxon>Clariidae</taxon>
        <taxon>Clarias</taxon>
    </lineage>
</organism>
<dbReference type="InterPro" id="IPR001315">
    <property type="entry name" value="CARD"/>
</dbReference>
<dbReference type="PANTHER" id="PTHR48169:SF7">
    <property type="entry name" value="CASPASE 10"/>
    <property type="match status" value="1"/>
</dbReference>
<dbReference type="OrthoDB" id="6114029at2759"/>
<dbReference type="GO" id="GO:0005737">
    <property type="term" value="C:cytoplasm"/>
    <property type="evidence" value="ECO:0007669"/>
    <property type="project" value="UniProtKB-ARBA"/>
</dbReference>
<dbReference type="PRINTS" id="PR00376">
    <property type="entry name" value="IL1BCENZYME"/>
</dbReference>
<dbReference type="SMART" id="SM00115">
    <property type="entry name" value="CASc"/>
    <property type="match status" value="1"/>
</dbReference>
<keyword evidence="2" id="KW-0053">Apoptosis</keyword>